<keyword evidence="1" id="KW-1133">Transmembrane helix</keyword>
<gene>
    <name evidence="2" type="ORF">K437DRAFT_262323</name>
</gene>
<dbReference type="HOGENOM" id="CLU_1448680_0_0_1"/>
<feature type="transmembrane region" description="Helical" evidence="1">
    <location>
        <begin position="15"/>
        <end position="36"/>
    </location>
</feature>
<accession>A0A066W6Q7</accession>
<protein>
    <submittedName>
        <fullName evidence="2">Uncharacterized protein</fullName>
    </submittedName>
</protein>
<keyword evidence="1" id="KW-0812">Transmembrane</keyword>
<proteinExistence type="predicted"/>
<evidence type="ECO:0000256" key="1">
    <source>
        <dbReference type="SAM" id="Phobius"/>
    </source>
</evidence>
<evidence type="ECO:0000313" key="3">
    <source>
        <dbReference type="Proteomes" id="UP000027361"/>
    </source>
</evidence>
<organism evidence="2 3">
    <name type="scientific">Tilletiaria anomala (strain ATCC 24038 / CBS 436.72 / UBC 951)</name>
    <dbReference type="NCBI Taxonomy" id="1037660"/>
    <lineage>
        <taxon>Eukaryota</taxon>
        <taxon>Fungi</taxon>
        <taxon>Dikarya</taxon>
        <taxon>Basidiomycota</taxon>
        <taxon>Ustilaginomycotina</taxon>
        <taxon>Exobasidiomycetes</taxon>
        <taxon>Georgefischeriales</taxon>
        <taxon>Tilletiariaceae</taxon>
        <taxon>Tilletiaria</taxon>
    </lineage>
</organism>
<keyword evidence="1" id="KW-0472">Membrane</keyword>
<dbReference type="AlphaFoldDB" id="A0A066W6Q7"/>
<name>A0A066W6Q7_TILAU</name>
<evidence type="ECO:0000313" key="2">
    <source>
        <dbReference type="EMBL" id="KDN48228.1"/>
    </source>
</evidence>
<dbReference type="EMBL" id="JMSN01000026">
    <property type="protein sequence ID" value="KDN48228.1"/>
    <property type="molecule type" value="Genomic_DNA"/>
</dbReference>
<keyword evidence="3" id="KW-1185">Reference proteome</keyword>
<sequence>MVHKGFISFLRSHGVWRFSIATANLLAICTAIGGWLQGTPPSLRISNASKIPSFSTVATTSSLPAYGILITSRYSAPVLEQAFWCQTFVKSRPKPTTPQERLVAKPGHLLSEDSQPRSISHDRWGAGMLGGNYFVSISKGSKLAFSTNWRKDLHIGTRHLRTSQSAHSTMSVVQCALWLSDLRFDFS</sequence>
<dbReference type="GeneID" id="25265625"/>
<comment type="caution">
    <text evidence="2">The sequence shown here is derived from an EMBL/GenBank/DDBJ whole genome shotgun (WGS) entry which is preliminary data.</text>
</comment>
<dbReference type="InParanoid" id="A0A066W6Q7"/>
<reference evidence="2 3" key="1">
    <citation type="submission" date="2014-05" db="EMBL/GenBank/DDBJ databases">
        <title>Draft genome sequence of a rare smut relative, Tilletiaria anomala UBC 951.</title>
        <authorList>
            <consortium name="DOE Joint Genome Institute"/>
            <person name="Toome M."/>
            <person name="Kuo A."/>
            <person name="Henrissat B."/>
            <person name="Lipzen A."/>
            <person name="Tritt A."/>
            <person name="Yoshinaga Y."/>
            <person name="Zane M."/>
            <person name="Barry K."/>
            <person name="Grigoriev I.V."/>
            <person name="Spatafora J.W."/>
            <person name="Aimea M.C."/>
        </authorList>
    </citation>
    <scope>NUCLEOTIDE SEQUENCE [LARGE SCALE GENOMIC DNA]</scope>
    <source>
        <strain evidence="2 3">UBC 951</strain>
    </source>
</reference>
<dbReference type="RefSeq" id="XP_013244076.1">
    <property type="nucleotide sequence ID" value="XM_013388622.1"/>
</dbReference>
<dbReference type="Proteomes" id="UP000027361">
    <property type="component" value="Unassembled WGS sequence"/>
</dbReference>